<evidence type="ECO:0000259" key="6">
    <source>
        <dbReference type="Pfam" id="PF04932"/>
    </source>
</evidence>
<evidence type="ECO:0000256" key="5">
    <source>
        <dbReference type="SAM" id="Phobius"/>
    </source>
</evidence>
<evidence type="ECO:0000313" key="7">
    <source>
        <dbReference type="EMBL" id="BDD87666.1"/>
    </source>
</evidence>
<evidence type="ECO:0000256" key="2">
    <source>
        <dbReference type="ARBA" id="ARBA00022692"/>
    </source>
</evidence>
<evidence type="ECO:0000256" key="1">
    <source>
        <dbReference type="ARBA" id="ARBA00004141"/>
    </source>
</evidence>
<gene>
    <name evidence="7" type="ORF">DPPLL_20310</name>
</gene>
<dbReference type="PANTHER" id="PTHR37422:SF13">
    <property type="entry name" value="LIPOPOLYSACCHARIDE BIOSYNTHESIS PROTEIN PA4999-RELATED"/>
    <property type="match status" value="1"/>
</dbReference>
<dbReference type="InterPro" id="IPR051533">
    <property type="entry name" value="WaaL-like"/>
</dbReference>
<accession>A0ABM7W9W2</accession>
<comment type="subcellular location">
    <subcellularLocation>
        <location evidence="1">Membrane</location>
        <topology evidence="1">Multi-pass membrane protein</topology>
    </subcellularLocation>
</comment>
<keyword evidence="2 5" id="KW-0812">Transmembrane</keyword>
<keyword evidence="8" id="KW-1185">Reference proteome</keyword>
<dbReference type="PANTHER" id="PTHR37422">
    <property type="entry name" value="TEICHURONIC ACID BIOSYNTHESIS PROTEIN TUAE"/>
    <property type="match status" value="1"/>
</dbReference>
<organism evidence="7 8">
    <name type="scientific">Desulfofustis limnaeus</name>
    <dbReference type="NCBI Taxonomy" id="2740163"/>
    <lineage>
        <taxon>Bacteria</taxon>
        <taxon>Pseudomonadati</taxon>
        <taxon>Thermodesulfobacteriota</taxon>
        <taxon>Desulfobulbia</taxon>
        <taxon>Desulfobulbales</taxon>
        <taxon>Desulfocapsaceae</taxon>
        <taxon>Desulfofustis</taxon>
    </lineage>
</organism>
<protein>
    <recommendedName>
        <fullName evidence="6">O-antigen ligase-related domain-containing protein</fullName>
    </recommendedName>
</protein>
<keyword evidence="3 5" id="KW-1133">Transmembrane helix</keyword>
<feature type="transmembrane region" description="Helical" evidence="5">
    <location>
        <begin position="98"/>
        <end position="123"/>
    </location>
</feature>
<evidence type="ECO:0000256" key="3">
    <source>
        <dbReference type="ARBA" id="ARBA00022989"/>
    </source>
</evidence>
<keyword evidence="4 5" id="KW-0472">Membrane</keyword>
<reference evidence="7 8" key="1">
    <citation type="submission" date="2022-01" db="EMBL/GenBank/DDBJ databases">
        <title>Desulfofustis limnae sp. nov., a novel mesophilic sulfate-reducing bacterium isolated from marsh soil.</title>
        <authorList>
            <person name="Watanabe M."/>
            <person name="Takahashi A."/>
            <person name="Kojima H."/>
            <person name="Fukui M."/>
        </authorList>
    </citation>
    <scope>NUCLEOTIDE SEQUENCE [LARGE SCALE GENOMIC DNA]</scope>
    <source>
        <strain evidence="7 8">PPLL</strain>
    </source>
</reference>
<feature type="domain" description="O-antigen ligase-related" evidence="6">
    <location>
        <begin position="7"/>
        <end position="114"/>
    </location>
</feature>
<name>A0ABM7W9W2_9BACT</name>
<proteinExistence type="predicted"/>
<dbReference type="Proteomes" id="UP000830055">
    <property type="component" value="Chromosome"/>
</dbReference>
<feature type="transmembrane region" description="Helical" evidence="5">
    <location>
        <begin position="7"/>
        <end position="25"/>
    </location>
</feature>
<evidence type="ECO:0000256" key="4">
    <source>
        <dbReference type="ARBA" id="ARBA00023136"/>
    </source>
</evidence>
<evidence type="ECO:0000313" key="8">
    <source>
        <dbReference type="Proteomes" id="UP000830055"/>
    </source>
</evidence>
<feature type="transmembrane region" description="Helical" evidence="5">
    <location>
        <begin position="130"/>
        <end position="148"/>
    </location>
</feature>
<dbReference type="InterPro" id="IPR007016">
    <property type="entry name" value="O-antigen_ligase-rel_domated"/>
</dbReference>
<dbReference type="Pfam" id="PF04932">
    <property type="entry name" value="Wzy_C"/>
    <property type="match status" value="1"/>
</dbReference>
<sequence>MPISIKKILQTMLAVILISFVIYLVNNRINLYSSMEERFAYGTESGDITSGREDRWKQTIHYVSQNPIFGNGSSFLMPYERGRYLDVKSLNSISPHNSYLLCLVDYGLVGFGILFSVIIYIVILVPRDSYYSLLNLSLIINIIVLMNVEAVYYNAQYFVPFLFLFLFQDTMVKKVKISF</sequence>
<dbReference type="EMBL" id="AP025516">
    <property type="protein sequence ID" value="BDD87666.1"/>
    <property type="molecule type" value="Genomic_DNA"/>
</dbReference>